<dbReference type="PANTHER" id="PTHR48081:SF8">
    <property type="entry name" value="ALPHA_BETA HYDROLASE FOLD-3 DOMAIN-CONTAINING PROTEIN-RELATED"/>
    <property type="match status" value="1"/>
</dbReference>
<dbReference type="GO" id="GO:0016787">
    <property type="term" value="F:hydrolase activity"/>
    <property type="evidence" value="ECO:0007669"/>
    <property type="project" value="UniProtKB-KW"/>
</dbReference>
<evidence type="ECO:0000259" key="2">
    <source>
        <dbReference type="Pfam" id="PF07859"/>
    </source>
</evidence>
<evidence type="ECO:0000313" key="4">
    <source>
        <dbReference type="Proteomes" id="UP000799750"/>
    </source>
</evidence>
<dbReference type="SUPFAM" id="SSF53474">
    <property type="entry name" value="alpha/beta-Hydrolases"/>
    <property type="match status" value="1"/>
</dbReference>
<accession>A0A6A6QPC4</accession>
<dbReference type="PANTHER" id="PTHR48081">
    <property type="entry name" value="AB HYDROLASE SUPERFAMILY PROTEIN C4A8.06C"/>
    <property type="match status" value="1"/>
</dbReference>
<dbReference type="Pfam" id="PF07859">
    <property type="entry name" value="Abhydrolase_3"/>
    <property type="match status" value="1"/>
</dbReference>
<organism evidence="3 4">
    <name type="scientific">Lophium mytilinum</name>
    <dbReference type="NCBI Taxonomy" id="390894"/>
    <lineage>
        <taxon>Eukaryota</taxon>
        <taxon>Fungi</taxon>
        <taxon>Dikarya</taxon>
        <taxon>Ascomycota</taxon>
        <taxon>Pezizomycotina</taxon>
        <taxon>Dothideomycetes</taxon>
        <taxon>Pleosporomycetidae</taxon>
        <taxon>Mytilinidiales</taxon>
        <taxon>Mytilinidiaceae</taxon>
        <taxon>Lophium</taxon>
    </lineage>
</organism>
<evidence type="ECO:0000313" key="3">
    <source>
        <dbReference type="EMBL" id="KAF2494368.1"/>
    </source>
</evidence>
<dbReference type="OrthoDB" id="408631at2759"/>
<keyword evidence="4" id="KW-1185">Reference proteome</keyword>
<dbReference type="Gene3D" id="3.40.50.1820">
    <property type="entry name" value="alpha/beta hydrolase"/>
    <property type="match status" value="1"/>
</dbReference>
<sequence length="328" mass="36542">MSTLKYAHLSEVNPDFAPLIPGVNEAFKKIWTYKTMDEFRGNWGGTRASYSACVPVDGFVITHQMIPTRDGTEVELRTWRPESKIDEVLPLLFVCHGGGFVVGGHDSENAMARTVCVRNRMAAISVDFRRAPEHKFPTAFNDCYDAYQWIMKNAVELKINPKKVILGGSSAGASIAASIAIKLREEESLDGIIGQLLNIPVACHPKQFPQDKYELNSYVQNAEAPTINGNMMRWFWDQYYPEGGPDVRASPLLALSHAALPPALIQVGGMDPLRDEGLAYAEALKNDDVDTTVKIYPGLPHGFVLAKDMDFVTKYYQAQVDWVEQRLS</sequence>
<protein>
    <recommendedName>
        <fullName evidence="2">Alpha/beta hydrolase fold-3 domain-containing protein</fullName>
    </recommendedName>
</protein>
<dbReference type="InterPro" id="IPR029058">
    <property type="entry name" value="AB_hydrolase_fold"/>
</dbReference>
<keyword evidence="1" id="KW-0378">Hydrolase</keyword>
<proteinExistence type="predicted"/>
<reference evidence="3" key="1">
    <citation type="journal article" date="2020" name="Stud. Mycol.">
        <title>101 Dothideomycetes genomes: a test case for predicting lifestyles and emergence of pathogens.</title>
        <authorList>
            <person name="Haridas S."/>
            <person name="Albert R."/>
            <person name="Binder M."/>
            <person name="Bloem J."/>
            <person name="Labutti K."/>
            <person name="Salamov A."/>
            <person name="Andreopoulos B."/>
            <person name="Baker S."/>
            <person name="Barry K."/>
            <person name="Bills G."/>
            <person name="Bluhm B."/>
            <person name="Cannon C."/>
            <person name="Castanera R."/>
            <person name="Culley D."/>
            <person name="Daum C."/>
            <person name="Ezra D."/>
            <person name="Gonzalez J."/>
            <person name="Henrissat B."/>
            <person name="Kuo A."/>
            <person name="Liang C."/>
            <person name="Lipzen A."/>
            <person name="Lutzoni F."/>
            <person name="Magnuson J."/>
            <person name="Mondo S."/>
            <person name="Nolan M."/>
            <person name="Ohm R."/>
            <person name="Pangilinan J."/>
            <person name="Park H.-J."/>
            <person name="Ramirez L."/>
            <person name="Alfaro M."/>
            <person name="Sun H."/>
            <person name="Tritt A."/>
            <person name="Yoshinaga Y."/>
            <person name="Zwiers L.-H."/>
            <person name="Turgeon B."/>
            <person name="Goodwin S."/>
            <person name="Spatafora J."/>
            <person name="Crous P."/>
            <person name="Grigoriev I."/>
        </authorList>
    </citation>
    <scope>NUCLEOTIDE SEQUENCE</scope>
    <source>
        <strain evidence="3">CBS 269.34</strain>
    </source>
</reference>
<evidence type="ECO:0000256" key="1">
    <source>
        <dbReference type="ARBA" id="ARBA00022801"/>
    </source>
</evidence>
<dbReference type="InterPro" id="IPR050300">
    <property type="entry name" value="GDXG_lipolytic_enzyme"/>
</dbReference>
<dbReference type="Proteomes" id="UP000799750">
    <property type="component" value="Unassembled WGS sequence"/>
</dbReference>
<dbReference type="InterPro" id="IPR013094">
    <property type="entry name" value="AB_hydrolase_3"/>
</dbReference>
<dbReference type="EMBL" id="MU004190">
    <property type="protein sequence ID" value="KAF2494368.1"/>
    <property type="molecule type" value="Genomic_DNA"/>
</dbReference>
<gene>
    <name evidence="3" type="ORF">BU16DRAFT_562028</name>
</gene>
<dbReference type="AlphaFoldDB" id="A0A6A6QPC4"/>
<name>A0A6A6QPC4_9PEZI</name>
<feature type="domain" description="Alpha/beta hydrolase fold-3" evidence="2">
    <location>
        <begin position="93"/>
        <end position="304"/>
    </location>
</feature>